<evidence type="ECO:0000256" key="1">
    <source>
        <dbReference type="SAM" id="Phobius"/>
    </source>
</evidence>
<accession>A0A5C6U6W4</accession>
<sequence length="186" mass="19053">MTMTKSNQALLWTGVLAVATVAGAPAAACVLPFAATAAVAAFTLDIRRALAAIGLVWLLNQAIGYGLMNYPVTQYSIGWGAALLGASVAALVAARFVRSAITQWVGDTTNDVAAMAAGFVAAFGVYEGSLFALAQFAGGIDTFAPNIVATIGLNDTLWFALLMGLRWVVVNAAPAGFGERAIVPSV</sequence>
<dbReference type="Proteomes" id="UP000321129">
    <property type="component" value="Unassembled WGS sequence"/>
</dbReference>
<feature type="transmembrane region" description="Helical" evidence="1">
    <location>
        <begin position="112"/>
        <end position="134"/>
    </location>
</feature>
<keyword evidence="3" id="KW-1185">Reference proteome</keyword>
<keyword evidence="1" id="KW-1133">Transmembrane helix</keyword>
<keyword evidence="1" id="KW-0812">Transmembrane</keyword>
<comment type="caution">
    <text evidence="2">The sequence shown here is derived from an EMBL/GenBank/DDBJ whole genome shotgun (WGS) entry which is preliminary data.</text>
</comment>
<protein>
    <recommendedName>
        <fullName evidence="4">VUT family protein</fullName>
    </recommendedName>
</protein>
<organism evidence="2 3">
    <name type="scientific">Flavisphingopyxis soli</name>
    <dbReference type="NCBI Taxonomy" id="2601267"/>
    <lineage>
        <taxon>Bacteria</taxon>
        <taxon>Pseudomonadati</taxon>
        <taxon>Pseudomonadota</taxon>
        <taxon>Alphaproteobacteria</taxon>
        <taxon>Sphingomonadales</taxon>
        <taxon>Sphingopyxidaceae</taxon>
        <taxon>Flavisphingopyxis</taxon>
    </lineage>
</organism>
<reference evidence="2 3" key="1">
    <citation type="submission" date="2019-08" db="EMBL/GenBank/DDBJ databases">
        <title>Sphingorhabdus soil sp. nov., isolated from arctic soil.</title>
        <authorList>
            <person name="Liu Y."/>
        </authorList>
    </citation>
    <scope>NUCLEOTIDE SEQUENCE [LARGE SCALE GENOMIC DNA]</scope>
    <source>
        <strain evidence="2 3">D-2Q-5-6</strain>
    </source>
</reference>
<feature type="transmembrane region" description="Helical" evidence="1">
    <location>
        <begin position="75"/>
        <end position="97"/>
    </location>
</feature>
<dbReference type="RefSeq" id="WP_147122697.1">
    <property type="nucleotide sequence ID" value="NZ_VOPY01000002.1"/>
</dbReference>
<evidence type="ECO:0000313" key="3">
    <source>
        <dbReference type="Proteomes" id="UP000321129"/>
    </source>
</evidence>
<dbReference type="OrthoDB" id="8447539at2"/>
<dbReference type="AlphaFoldDB" id="A0A5C6U6W4"/>
<evidence type="ECO:0000313" key="2">
    <source>
        <dbReference type="EMBL" id="TXC68743.1"/>
    </source>
</evidence>
<feature type="transmembrane region" description="Helical" evidence="1">
    <location>
        <begin position="146"/>
        <end position="169"/>
    </location>
</feature>
<name>A0A5C6U6W4_9SPHN</name>
<dbReference type="EMBL" id="VOPY01000002">
    <property type="protein sequence ID" value="TXC68743.1"/>
    <property type="molecule type" value="Genomic_DNA"/>
</dbReference>
<gene>
    <name evidence="2" type="ORF">FSZ31_07115</name>
</gene>
<keyword evidence="1" id="KW-0472">Membrane</keyword>
<feature type="transmembrane region" description="Helical" evidence="1">
    <location>
        <begin position="50"/>
        <end position="68"/>
    </location>
</feature>
<proteinExistence type="predicted"/>
<evidence type="ECO:0008006" key="4">
    <source>
        <dbReference type="Google" id="ProtNLM"/>
    </source>
</evidence>